<reference evidence="4 5" key="1">
    <citation type="journal article" date="2008" name="Nature">
        <title>The genome of the choanoflagellate Monosiga brevicollis and the origin of metazoans.</title>
        <authorList>
            <consortium name="JGI Sequencing"/>
            <person name="King N."/>
            <person name="Westbrook M.J."/>
            <person name="Young S.L."/>
            <person name="Kuo A."/>
            <person name="Abedin M."/>
            <person name="Chapman J."/>
            <person name="Fairclough S."/>
            <person name="Hellsten U."/>
            <person name="Isogai Y."/>
            <person name="Letunic I."/>
            <person name="Marr M."/>
            <person name="Pincus D."/>
            <person name="Putnam N."/>
            <person name="Rokas A."/>
            <person name="Wright K.J."/>
            <person name="Zuzow R."/>
            <person name="Dirks W."/>
            <person name="Good M."/>
            <person name="Goodstein D."/>
            <person name="Lemons D."/>
            <person name="Li W."/>
            <person name="Lyons J.B."/>
            <person name="Morris A."/>
            <person name="Nichols S."/>
            <person name="Richter D.J."/>
            <person name="Salamov A."/>
            <person name="Bork P."/>
            <person name="Lim W.A."/>
            <person name="Manning G."/>
            <person name="Miller W.T."/>
            <person name="McGinnis W."/>
            <person name="Shapiro H."/>
            <person name="Tjian R."/>
            <person name="Grigoriev I.V."/>
            <person name="Rokhsar D."/>
        </authorList>
    </citation>
    <scope>NUCLEOTIDE SEQUENCE [LARGE SCALE GENOMIC DNA]</scope>
    <source>
        <strain evidence="5">MX1 / ATCC 50154</strain>
    </source>
</reference>
<dbReference type="SUPFAM" id="SSF55961">
    <property type="entry name" value="Bet v1-like"/>
    <property type="match status" value="1"/>
</dbReference>
<dbReference type="AlphaFoldDB" id="A9VAU8"/>
<dbReference type="InterPro" id="IPR002913">
    <property type="entry name" value="START_lipid-bd_dom"/>
</dbReference>
<dbReference type="InterPro" id="IPR045096">
    <property type="entry name" value="EDR2-like"/>
</dbReference>
<dbReference type="InterPro" id="IPR023393">
    <property type="entry name" value="START-like_dom_sf"/>
</dbReference>
<protein>
    <recommendedName>
        <fullName evidence="3">START domain-containing protein</fullName>
    </recommendedName>
</protein>
<keyword evidence="2" id="KW-0472">Membrane</keyword>
<dbReference type="InParanoid" id="A9VAU8"/>
<feature type="compositionally biased region" description="Polar residues" evidence="1">
    <location>
        <begin position="208"/>
        <end position="220"/>
    </location>
</feature>
<dbReference type="GO" id="GO:0008289">
    <property type="term" value="F:lipid binding"/>
    <property type="evidence" value="ECO:0007669"/>
    <property type="project" value="InterPro"/>
</dbReference>
<dbReference type="CDD" id="cd00177">
    <property type="entry name" value="START"/>
    <property type="match status" value="1"/>
</dbReference>
<feature type="compositionally biased region" description="Polar residues" evidence="1">
    <location>
        <begin position="154"/>
        <end position="164"/>
    </location>
</feature>
<dbReference type="PANTHER" id="PTHR12136:SF41">
    <property type="entry name" value="PLECKSTRIN HOMOLOGY (PH) AND LIPID-BINDING START DOMAINS-CONTAINING PROTEIN"/>
    <property type="match status" value="1"/>
</dbReference>
<dbReference type="eggNOG" id="ENOG502QS0N">
    <property type="taxonomic scope" value="Eukaryota"/>
</dbReference>
<feature type="region of interest" description="Disordered" evidence="1">
    <location>
        <begin position="196"/>
        <end position="220"/>
    </location>
</feature>
<gene>
    <name evidence="4" type="ORF">MONBRDRAFT_38896</name>
</gene>
<evidence type="ECO:0000313" key="5">
    <source>
        <dbReference type="Proteomes" id="UP000001357"/>
    </source>
</evidence>
<dbReference type="Gene3D" id="3.30.530.20">
    <property type="match status" value="1"/>
</dbReference>
<feature type="transmembrane region" description="Helical" evidence="2">
    <location>
        <begin position="331"/>
        <end position="348"/>
    </location>
</feature>
<dbReference type="RefSeq" id="XP_001749849.1">
    <property type="nucleotide sequence ID" value="XM_001749797.1"/>
</dbReference>
<evidence type="ECO:0000256" key="1">
    <source>
        <dbReference type="SAM" id="MobiDB-lite"/>
    </source>
</evidence>
<dbReference type="EMBL" id="CH991574">
    <property type="protein sequence ID" value="EDQ85438.1"/>
    <property type="molecule type" value="Genomic_DNA"/>
</dbReference>
<dbReference type="KEGG" id="mbr:MONBRDRAFT_38896"/>
<feature type="domain" description="START" evidence="3">
    <location>
        <begin position="371"/>
        <end position="508"/>
    </location>
</feature>
<dbReference type="InterPro" id="IPR009769">
    <property type="entry name" value="EDR2_C"/>
</dbReference>
<keyword evidence="5" id="KW-1185">Reference proteome</keyword>
<accession>A9VAU8</accession>
<dbReference type="PROSITE" id="PS50848">
    <property type="entry name" value="START"/>
    <property type="match status" value="1"/>
</dbReference>
<dbReference type="Proteomes" id="UP000001357">
    <property type="component" value="Unassembled WGS sequence"/>
</dbReference>
<dbReference type="Pfam" id="PF01852">
    <property type="entry name" value="START"/>
    <property type="match status" value="1"/>
</dbReference>
<dbReference type="PANTHER" id="PTHR12136">
    <property type="entry name" value="ENHANCED DISEASE RESISTANCE-RELATED"/>
    <property type="match status" value="1"/>
</dbReference>
<keyword evidence="2" id="KW-1133">Transmembrane helix</keyword>
<organism evidence="4 5">
    <name type="scientific">Monosiga brevicollis</name>
    <name type="common">Choanoflagellate</name>
    <dbReference type="NCBI Taxonomy" id="81824"/>
    <lineage>
        <taxon>Eukaryota</taxon>
        <taxon>Choanoflagellata</taxon>
        <taxon>Craspedida</taxon>
        <taxon>Salpingoecidae</taxon>
        <taxon>Monosiga</taxon>
    </lineage>
</organism>
<evidence type="ECO:0000313" key="4">
    <source>
        <dbReference type="EMBL" id="EDQ85438.1"/>
    </source>
</evidence>
<proteinExistence type="predicted"/>
<dbReference type="GeneID" id="5895070"/>
<feature type="region of interest" description="Disordered" evidence="1">
    <location>
        <begin position="132"/>
        <end position="164"/>
    </location>
</feature>
<keyword evidence="2" id="KW-0812">Transmembrane</keyword>
<feature type="region of interest" description="Disordered" evidence="1">
    <location>
        <begin position="585"/>
        <end position="629"/>
    </location>
</feature>
<evidence type="ECO:0000259" key="3">
    <source>
        <dbReference type="PROSITE" id="PS50848"/>
    </source>
</evidence>
<feature type="transmembrane region" description="Helical" evidence="2">
    <location>
        <begin position="307"/>
        <end position="324"/>
    </location>
</feature>
<dbReference type="Pfam" id="PF07059">
    <property type="entry name" value="EDR2_C"/>
    <property type="match status" value="1"/>
</dbReference>
<sequence>MPMLISLSLSLSLIFLLLLLLLLLLHLLLRLARLDLPVLSDRVHKWVRVLALQRFLATEVWQHFAYPVLRSHVNLWFTRLWCADKADDLEPRKRFDIHASCKVTDPFQRDSGSEALWCLRISFTKAQANHASGVSNQEWQSEDEEDESSPPVGRNSSVQSKGSRSKGTLEVAVASYELAAAWVSAIRQCVSNVRRSIKRQKNKAEPSGSLQDMTSSSEMINSSHTNPIMTPDTEGSCTPHIIREPDYGDIPVAFRHIMDKRSIESPLTSSNVVVDRIDNGLAIYREDTQDEEKIFEWEVLRPYNQNLYLSLFLFAMTIVLLFGVPTHSSMVKLLILFLGFGGALYAVLRNVQRMKGLKPVFLAGHHVRGAPHEVNETLLATDHTRLLWDGANAQVTVLERRDEHVDVVHIRQRAVFSWPFWYKPRDMVCLRYWAREADGSYVIVMQSTSHADAPVTSNFVRAEVLFWSYLICPLKPEYLEKGSKMMMTSFVVETIRLDPRGMVAHLHPFHHFSYPFVAPLLTDLMALAGYLRSKDFVDAVSRSRVAATPSVSAAPTSSNTGYTQLDRAVEIEALANGVDLDVDDSTPSVSDLSLDDGTERASGLRQRRSKKNRSAFPTLNKPMQLPTTPTEAKAASQLWWVESDLVKGVPRERCTFSSASVMEPDATKYSIRGPTYLEDGIKIPAAPAMFRLVAVDIYSFDDPNDCRNIGSRSTICREAEAITDPIEREKHFTFVAVIIPSARNLSVVMHYQPLDPDWRTKHPRFNELFTNFMNGSDQYRNERFKLIPDIVKGPFVLRASLRTRPAIPGTKKVDIGYYGGSNWFEVDIDVSGQNKAKYLTSLALPVAKSLIVDLAFLVESQHVAELPEQIIGVVRFDKTDLSQAIKVPRGVTTLPPQDAPTAP</sequence>
<evidence type="ECO:0000256" key="2">
    <source>
        <dbReference type="SAM" id="Phobius"/>
    </source>
</evidence>
<name>A9VAU8_MONBE</name>